<dbReference type="PANTHER" id="PTHR30383">
    <property type="entry name" value="THIOESTERASE 1/PROTEASE 1/LYSOPHOSPHOLIPASE L1"/>
    <property type="match status" value="1"/>
</dbReference>
<dbReference type="RefSeq" id="WP_145266480.1">
    <property type="nucleotide sequence ID" value="NZ_CP036316.1"/>
</dbReference>
<dbReference type="InterPro" id="IPR051532">
    <property type="entry name" value="Ester_Hydrolysis_Enzymes"/>
</dbReference>
<dbReference type="Pfam" id="PF13472">
    <property type="entry name" value="Lipase_GDSL_2"/>
    <property type="match status" value="1"/>
</dbReference>
<evidence type="ECO:0000313" key="3">
    <source>
        <dbReference type="EMBL" id="QDT66933.1"/>
    </source>
</evidence>
<dbReference type="SUPFAM" id="SSF52266">
    <property type="entry name" value="SGNH hydrolase"/>
    <property type="match status" value="1"/>
</dbReference>
<name>A0A517TEY8_9PLAN</name>
<feature type="domain" description="SGNH hydrolase-type esterase" evidence="2">
    <location>
        <begin position="68"/>
        <end position="210"/>
    </location>
</feature>
<keyword evidence="3" id="KW-0378">Hydrolase</keyword>
<gene>
    <name evidence="3" type="ORF">V22_42050</name>
</gene>
<accession>A0A517TEY8</accession>
<sequence length="224" mass="25419" precursor="true">MLNSTRFTSLLLLGLISTAGQLTAEDRTPSRWESSIQKFEKQDIAEPQPKHGIVFVGSSSIRKWDLDKSFPDLPVINRGFGGSEMIDTLTFADRIVTNHEPRAIVVYAGDNDIAHETSPEDIAKHFRQFVEHVESKLDGTKIHYIAIKPSIKRWSMREPIQVANKLIEDYCLSKPNVTFVDIWTPMLGEDGLPRKELFVKDGLHMSDEGYVLWKSKVLPLIAEE</sequence>
<dbReference type="PANTHER" id="PTHR30383:SF5">
    <property type="entry name" value="SGNH HYDROLASE-TYPE ESTERASE DOMAIN-CONTAINING PROTEIN"/>
    <property type="match status" value="1"/>
</dbReference>
<dbReference type="OrthoDB" id="2513075at2"/>
<dbReference type="GO" id="GO:0004622">
    <property type="term" value="F:phosphatidylcholine lysophospholipase activity"/>
    <property type="evidence" value="ECO:0007669"/>
    <property type="project" value="TreeGrafter"/>
</dbReference>
<dbReference type="InterPro" id="IPR036514">
    <property type="entry name" value="SGNH_hydro_sf"/>
</dbReference>
<keyword evidence="1" id="KW-0732">Signal</keyword>
<dbReference type="InterPro" id="IPR013830">
    <property type="entry name" value="SGNH_hydro"/>
</dbReference>
<organism evidence="3 4">
    <name type="scientific">Calycomorphotria hydatis</name>
    <dbReference type="NCBI Taxonomy" id="2528027"/>
    <lineage>
        <taxon>Bacteria</taxon>
        <taxon>Pseudomonadati</taxon>
        <taxon>Planctomycetota</taxon>
        <taxon>Planctomycetia</taxon>
        <taxon>Planctomycetales</taxon>
        <taxon>Planctomycetaceae</taxon>
        <taxon>Calycomorphotria</taxon>
    </lineage>
</organism>
<dbReference type="EMBL" id="CP036316">
    <property type="protein sequence ID" value="QDT66933.1"/>
    <property type="molecule type" value="Genomic_DNA"/>
</dbReference>
<reference evidence="3 4" key="1">
    <citation type="submission" date="2019-02" db="EMBL/GenBank/DDBJ databases">
        <title>Deep-cultivation of Planctomycetes and their phenomic and genomic characterization uncovers novel biology.</title>
        <authorList>
            <person name="Wiegand S."/>
            <person name="Jogler M."/>
            <person name="Boedeker C."/>
            <person name="Pinto D."/>
            <person name="Vollmers J."/>
            <person name="Rivas-Marin E."/>
            <person name="Kohn T."/>
            <person name="Peeters S.H."/>
            <person name="Heuer A."/>
            <person name="Rast P."/>
            <person name="Oberbeckmann S."/>
            <person name="Bunk B."/>
            <person name="Jeske O."/>
            <person name="Meyerdierks A."/>
            <person name="Storesund J.E."/>
            <person name="Kallscheuer N."/>
            <person name="Luecker S."/>
            <person name="Lage O.M."/>
            <person name="Pohl T."/>
            <person name="Merkel B.J."/>
            <person name="Hornburger P."/>
            <person name="Mueller R.-W."/>
            <person name="Bruemmer F."/>
            <person name="Labrenz M."/>
            <person name="Spormann A.M."/>
            <person name="Op den Camp H."/>
            <person name="Overmann J."/>
            <person name="Amann R."/>
            <person name="Jetten M.S.M."/>
            <person name="Mascher T."/>
            <person name="Medema M.H."/>
            <person name="Devos D.P."/>
            <person name="Kaster A.-K."/>
            <person name="Ovreas L."/>
            <person name="Rohde M."/>
            <person name="Galperin M.Y."/>
            <person name="Jogler C."/>
        </authorList>
    </citation>
    <scope>NUCLEOTIDE SEQUENCE [LARGE SCALE GENOMIC DNA]</scope>
    <source>
        <strain evidence="3 4">V22</strain>
    </source>
</reference>
<dbReference type="AlphaFoldDB" id="A0A517TEY8"/>
<dbReference type="Gene3D" id="3.40.50.1110">
    <property type="entry name" value="SGNH hydrolase"/>
    <property type="match status" value="1"/>
</dbReference>
<proteinExistence type="predicted"/>
<dbReference type="Proteomes" id="UP000319976">
    <property type="component" value="Chromosome"/>
</dbReference>
<evidence type="ECO:0000259" key="2">
    <source>
        <dbReference type="Pfam" id="PF13472"/>
    </source>
</evidence>
<protein>
    <submittedName>
        <fullName evidence="3">GDSL-like Lipase/Acylhydrolase</fullName>
    </submittedName>
</protein>
<feature type="signal peptide" evidence="1">
    <location>
        <begin position="1"/>
        <end position="24"/>
    </location>
</feature>
<dbReference type="KEGG" id="chya:V22_42050"/>
<dbReference type="CDD" id="cd04502">
    <property type="entry name" value="SGNH_hydrolase_like_7"/>
    <property type="match status" value="1"/>
</dbReference>
<evidence type="ECO:0000313" key="4">
    <source>
        <dbReference type="Proteomes" id="UP000319976"/>
    </source>
</evidence>
<keyword evidence="4" id="KW-1185">Reference proteome</keyword>
<evidence type="ECO:0000256" key="1">
    <source>
        <dbReference type="SAM" id="SignalP"/>
    </source>
</evidence>
<feature type="chain" id="PRO_5022057700" evidence="1">
    <location>
        <begin position="25"/>
        <end position="224"/>
    </location>
</feature>